<feature type="domain" description="UvrD-like helicase ATP-binding" evidence="13">
    <location>
        <begin position="4"/>
        <end position="288"/>
    </location>
</feature>
<protein>
    <recommendedName>
        <fullName evidence="9">DNA 3'-5' helicase</fullName>
        <ecNumber evidence="9">5.6.2.4</ecNumber>
    </recommendedName>
    <alternativeName>
        <fullName evidence="10">DNA 3'-5' helicase II</fullName>
    </alternativeName>
</protein>
<dbReference type="OrthoDB" id="9806690at2"/>
<evidence type="ECO:0000256" key="10">
    <source>
        <dbReference type="ARBA" id="ARBA00034923"/>
    </source>
</evidence>
<dbReference type="RefSeq" id="WP_106894241.1">
    <property type="nucleotide sequence ID" value="NZ_CP027861.1"/>
</dbReference>
<evidence type="ECO:0000256" key="2">
    <source>
        <dbReference type="ARBA" id="ARBA00022741"/>
    </source>
</evidence>
<keyword evidence="6" id="KW-0238">DNA-binding</keyword>
<dbReference type="Gene3D" id="3.40.50.300">
    <property type="entry name" value="P-loop containing nucleotide triphosphate hydrolases"/>
    <property type="match status" value="2"/>
</dbReference>
<dbReference type="PROSITE" id="PS51198">
    <property type="entry name" value="UVRD_HELICASE_ATP_BIND"/>
    <property type="match status" value="1"/>
</dbReference>
<dbReference type="InterPro" id="IPR014017">
    <property type="entry name" value="DNA_helicase_UvrD-like_C"/>
</dbReference>
<dbReference type="Pfam" id="PF13361">
    <property type="entry name" value="UvrD_C"/>
    <property type="match status" value="1"/>
</dbReference>
<dbReference type="PANTHER" id="PTHR11070">
    <property type="entry name" value="UVRD / RECB / PCRA DNA HELICASE FAMILY MEMBER"/>
    <property type="match status" value="1"/>
</dbReference>
<dbReference type="PROSITE" id="PS51217">
    <property type="entry name" value="UVRD_HELICASE_CTER"/>
    <property type="match status" value="1"/>
</dbReference>
<geneLocation type="plasmid" evidence="15">
    <name>unnamed</name>
</geneLocation>
<comment type="catalytic activity">
    <reaction evidence="11">
        <text>ATP + H2O = ADP + phosphate + H(+)</text>
        <dbReference type="Rhea" id="RHEA:13065"/>
        <dbReference type="ChEBI" id="CHEBI:15377"/>
        <dbReference type="ChEBI" id="CHEBI:15378"/>
        <dbReference type="ChEBI" id="CHEBI:30616"/>
        <dbReference type="ChEBI" id="CHEBI:43474"/>
        <dbReference type="ChEBI" id="CHEBI:456216"/>
        <dbReference type="EC" id="5.6.2.4"/>
    </reaction>
</comment>
<evidence type="ECO:0000256" key="12">
    <source>
        <dbReference type="PROSITE-ProRule" id="PRU00560"/>
    </source>
</evidence>
<keyword evidence="4 12" id="KW-0347">Helicase</keyword>
<dbReference type="AlphaFoldDB" id="A0A2P1PZQ1"/>
<evidence type="ECO:0000259" key="13">
    <source>
        <dbReference type="PROSITE" id="PS51198"/>
    </source>
</evidence>
<keyword evidence="7" id="KW-0413">Isomerase</keyword>
<keyword evidence="15" id="KW-0614">Plasmid</keyword>
<dbReference type="GO" id="GO:0043138">
    <property type="term" value="F:3'-5' DNA helicase activity"/>
    <property type="evidence" value="ECO:0007669"/>
    <property type="project" value="UniProtKB-EC"/>
</dbReference>
<dbReference type="EMBL" id="CP027861">
    <property type="protein sequence ID" value="AVQ00324.1"/>
    <property type="molecule type" value="Genomic_DNA"/>
</dbReference>
<dbReference type="InterPro" id="IPR013986">
    <property type="entry name" value="DExx_box_DNA_helicase_dom_sf"/>
</dbReference>
<keyword evidence="2 12" id="KW-0547">Nucleotide-binding</keyword>
<name>A0A2P1PZQ1_9GAMM</name>
<dbReference type="KEGG" id="xba:C7S18_23795"/>
<keyword evidence="5 12" id="KW-0067">ATP-binding</keyword>
<evidence type="ECO:0000259" key="14">
    <source>
        <dbReference type="PROSITE" id="PS51217"/>
    </source>
</evidence>
<evidence type="ECO:0000256" key="4">
    <source>
        <dbReference type="ARBA" id="ARBA00022806"/>
    </source>
</evidence>
<keyword evidence="16" id="KW-1185">Reference proteome</keyword>
<gene>
    <name evidence="15" type="ORF">C7S18_23795</name>
</gene>
<keyword evidence="3 12" id="KW-0378">Hydrolase</keyword>
<evidence type="ECO:0000256" key="7">
    <source>
        <dbReference type="ARBA" id="ARBA00023235"/>
    </source>
</evidence>
<reference evidence="15 16" key="1">
    <citation type="submission" date="2018-03" db="EMBL/GenBank/DDBJ databases">
        <title>Ahniella affigens gen. nov., sp. nov., a gammaproteobacterium isolated from sandy soil near a stream.</title>
        <authorList>
            <person name="Ko Y."/>
            <person name="Kim J.-H."/>
        </authorList>
    </citation>
    <scope>NUCLEOTIDE SEQUENCE [LARGE SCALE GENOMIC DNA]</scope>
    <source>
        <strain evidence="15 16">D13</strain>
        <plasmid evidence="16">Plasmid unnamed</plasmid>
    </source>
</reference>
<sequence>MSTVRYTPDQQKVITHTGRHAVVSAVAGSGKTQTLVARLNYLTRSVSLDRLAVVMFNREAAASFRKRYQAAAQGSIPEIRTFNSMGHKITNRLVQLGHLPAATISDKDFQRAKFAKQALFSAFQGQFGGDSEPDRDLIDDFVAFIAHVKADTLGSEETFRRGRYQAAAIVFPEAFERYEAIRRDHKLRFFEDQLYDPVQCFLRHPETKQLVTNRIDHLIVDEAQDMNGIQIELMKVLAGTRAAVMIVGDEDQAIYEWRGAKPDYITRGFEQDFPGATRYTLPHTFRFGHCLSLAASQLVSHNQNRVPKVSLSAPGTPRTIIRTIALPPKSPLFGTHIRTLIDEGLSPAAIAVLVRTYSIAFSLELELHQLGIPYFVYGRPPLLKIPEVTALVAVLQLSVGSWKRLPEADSLFMFQSLLLVPSLYLTKEKIERVSSQAIRNPNEISSILRALIVPGMPQRTADQIADRADLLEIIATTIDPDEAPVKVIDLYLSGTKFEESLRAQASTPEQAEERLQNVQAVRQAAANFAGNVSEFLEMLDPLFDSRAAKPPDEDHVWIGSIHRSKGEQWPVVFVPGLVDGYFPRSSIMQEDIEAERRLCYVAITRAVEQLYLVHPNDPTFSESVQTIDPAIEQSGPVSPFLWEMQLAISQHTATALETGRFTSYALMDPTIPNAYLRVFAPSQAWAYTQYEQSTERANSSRVPSKRDSAFSVGSRVMHSKFGPGRIVEMFGDDVAKIAFDIGPSRTISLKLGLVTPLK</sequence>
<evidence type="ECO:0000256" key="6">
    <source>
        <dbReference type="ARBA" id="ARBA00023125"/>
    </source>
</evidence>
<accession>A0A2P1PZQ1</accession>
<reference evidence="15 16" key="2">
    <citation type="submission" date="2018-03" db="EMBL/GenBank/DDBJ databases">
        <authorList>
            <person name="Keele B.F."/>
        </authorList>
    </citation>
    <scope>NUCLEOTIDE SEQUENCE [LARGE SCALE GENOMIC DNA]</scope>
    <source>
        <strain evidence="15 16">D13</strain>
        <plasmid evidence="16">Plasmid unnamed</plasmid>
    </source>
</reference>
<dbReference type="SUPFAM" id="SSF52540">
    <property type="entry name" value="P-loop containing nucleoside triphosphate hydrolases"/>
    <property type="match status" value="1"/>
</dbReference>
<dbReference type="Proteomes" id="UP000241074">
    <property type="component" value="Plasmid unnamed"/>
</dbReference>
<comment type="similarity">
    <text evidence="1">Belongs to the helicase family. UvrD subfamily.</text>
</comment>
<feature type="binding site" evidence="12">
    <location>
        <begin position="25"/>
        <end position="32"/>
    </location>
    <ligand>
        <name>ATP</name>
        <dbReference type="ChEBI" id="CHEBI:30616"/>
    </ligand>
</feature>
<evidence type="ECO:0000256" key="8">
    <source>
        <dbReference type="ARBA" id="ARBA00034617"/>
    </source>
</evidence>
<evidence type="ECO:0000256" key="5">
    <source>
        <dbReference type="ARBA" id="ARBA00022840"/>
    </source>
</evidence>
<evidence type="ECO:0000256" key="11">
    <source>
        <dbReference type="ARBA" id="ARBA00048988"/>
    </source>
</evidence>
<proteinExistence type="inferred from homology"/>
<dbReference type="EC" id="5.6.2.4" evidence="9"/>
<evidence type="ECO:0000256" key="3">
    <source>
        <dbReference type="ARBA" id="ARBA00022801"/>
    </source>
</evidence>
<dbReference type="InterPro" id="IPR000212">
    <property type="entry name" value="DNA_helicase_UvrD/REP"/>
</dbReference>
<dbReference type="GO" id="GO:0003677">
    <property type="term" value="F:DNA binding"/>
    <property type="evidence" value="ECO:0007669"/>
    <property type="project" value="UniProtKB-KW"/>
</dbReference>
<comment type="catalytic activity">
    <reaction evidence="8">
        <text>Couples ATP hydrolysis with the unwinding of duplex DNA by translocating in the 3'-5' direction.</text>
        <dbReference type="EC" id="5.6.2.4"/>
    </reaction>
</comment>
<dbReference type="GO" id="GO:0000725">
    <property type="term" value="P:recombinational repair"/>
    <property type="evidence" value="ECO:0007669"/>
    <property type="project" value="TreeGrafter"/>
</dbReference>
<evidence type="ECO:0000313" key="15">
    <source>
        <dbReference type="EMBL" id="AVQ00324.1"/>
    </source>
</evidence>
<evidence type="ECO:0000256" key="9">
    <source>
        <dbReference type="ARBA" id="ARBA00034808"/>
    </source>
</evidence>
<dbReference type="GO" id="GO:0016887">
    <property type="term" value="F:ATP hydrolysis activity"/>
    <property type="evidence" value="ECO:0007669"/>
    <property type="project" value="RHEA"/>
</dbReference>
<dbReference type="CDD" id="cd17932">
    <property type="entry name" value="DEXQc_UvrD"/>
    <property type="match status" value="1"/>
</dbReference>
<dbReference type="Gene3D" id="1.10.486.10">
    <property type="entry name" value="PCRA, domain 4"/>
    <property type="match status" value="1"/>
</dbReference>
<dbReference type="InterPro" id="IPR014016">
    <property type="entry name" value="UvrD-like_ATP-bd"/>
</dbReference>
<dbReference type="InterPro" id="IPR027417">
    <property type="entry name" value="P-loop_NTPase"/>
</dbReference>
<feature type="domain" description="UvrD-like helicase C-terminal" evidence="14">
    <location>
        <begin position="289"/>
        <end position="566"/>
    </location>
</feature>
<dbReference type="GO" id="GO:0005524">
    <property type="term" value="F:ATP binding"/>
    <property type="evidence" value="ECO:0007669"/>
    <property type="project" value="UniProtKB-UniRule"/>
</dbReference>
<dbReference type="Gene3D" id="1.10.10.160">
    <property type="match status" value="1"/>
</dbReference>
<organism evidence="15 16">
    <name type="scientific">Ahniella affigens</name>
    <dbReference type="NCBI Taxonomy" id="2021234"/>
    <lineage>
        <taxon>Bacteria</taxon>
        <taxon>Pseudomonadati</taxon>
        <taxon>Pseudomonadota</taxon>
        <taxon>Gammaproteobacteria</taxon>
        <taxon>Lysobacterales</taxon>
        <taxon>Rhodanobacteraceae</taxon>
        <taxon>Ahniella</taxon>
    </lineage>
</organism>
<evidence type="ECO:0000313" key="16">
    <source>
        <dbReference type="Proteomes" id="UP000241074"/>
    </source>
</evidence>
<dbReference type="Pfam" id="PF00580">
    <property type="entry name" value="UvrD-helicase"/>
    <property type="match status" value="1"/>
</dbReference>
<dbReference type="PANTHER" id="PTHR11070:SF2">
    <property type="entry name" value="ATP-DEPENDENT DNA HELICASE SRS2"/>
    <property type="match status" value="1"/>
</dbReference>
<evidence type="ECO:0000256" key="1">
    <source>
        <dbReference type="ARBA" id="ARBA00009922"/>
    </source>
</evidence>